<sequence>MFERFTESARRVVVLAQEDARERADQSIGSEHLLLALCRDDTRGAALLAARGVTAATVEADPRRAAPPDRPCLPDREALASVGIDLDEVRDRVEQAFGPGALDGTRAARRVRRRLWGHIPFDHGATKVLELALREAIRRGDRSIGTEHVLLGMLHRETGRASALLRARGLTLDEVRAALDEPGTAAQ</sequence>
<evidence type="ECO:0000256" key="1">
    <source>
        <dbReference type="PROSITE-ProRule" id="PRU01251"/>
    </source>
</evidence>
<dbReference type="EMBL" id="BAABHO010000008">
    <property type="protein sequence ID" value="GAA4781506.1"/>
    <property type="molecule type" value="Genomic_DNA"/>
</dbReference>
<dbReference type="Pfam" id="PF02861">
    <property type="entry name" value="Clp_N"/>
    <property type="match status" value="2"/>
</dbReference>
<reference evidence="4" key="1">
    <citation type="journal article" date="2019" name="Int. J. Syst. Evol. Microbiol.">
        <title>The Global Catalogue of Microorganisms (GCM) 10K type strain sequencing project: providing services to taxonomists for standard genome sequencing and annotation.</title>
        <authorList>
            <consortium name="The Broad Institute Genomics Platform"/>
            <consortium name="The Broad Institute Genome Sequencing Center for Infectious Disease"/>
            <person name="Wu L."/>
            <person name="Ma J."/>
        </authorList>
    </citation>
    <scope>NUCLEOTIDE SEQUENCE [LARGE SCALE GENOMIC DNA]</scope>
    <source>
        <strain evidence="4">JCM 17979</strain>
    </source>
</reference>
<dbReference type="PANTHER" id="PTHR47016:SF5">
    <property type="entry name" value="CLP DOMAIN SUPERFAMILY PROTEIN"/>
    <property type="match status" value="1"/>
</dbReference>
<keyword evidence="3" id="KW-0645">Protease</keyword>
<gene>
    <name evidence="3" type="ORF">GCM10023200_13520</name>
</gene>
<dbReference type="GO" id="GO:0006508">
    <property type="term" value="P:proteolysis"/>
    <property type="evidence" value="ECO:0007669"/>
    <property type="project" value="UniProtKB-KW"/>
</dbReference>
<dbReference type="InterPro" id="IPR044217">
    <property type="entry name" value="CLPT1/2"/>
</dbReference>
<dbReference type="GO" id="GO:0008233">
    <property type="term" value="F:peptidase activity"/>
    <property type="evidence" value="ECO:0007669"/>
    <property type="project" value="UniProtKB-KW"/>
</dbReference>
<protein>
    <submittedName>
        <fullName evidence="3">Clp protease N-terminal domain-containing protein</fullName>
    </submittedName>
</protein>
<evidence type="ECO:0000313" key="4">
    <source>
        <dbReference type="Proteomes" id="UP001500928"/>
    </source>
</evidence>
<accession>A0ABP9AHB7</accession>
<organism evidence="3 4">
    <name type="scientific">Actinomycetospora chlora</name>
    <dbReference type="NCBI Taxonomy" id="663608"/>
    <lineage>
        <taxon>Bacteria</taxon>
        <taxon>Bacillati</taxon>
        <taxon>Actinomycetota</taxon>
        <taxon>Actinomycetes</taxon>
        <taxon>Pseudonocardiales</taxon>
        <taxon>Pseudonocardiaceae</taxon>
        <taxon>Actinomycetospora</taxon>
    </lineage>
</organism>
<dbReference type="InterPro" id="IPR004176">
    <property type="entry name" value="Clp_R_N"/>
</dbReference>
<dbReference type="Proteomes" id="UP001500928">
    <property type="component" value="Unassembled WGS sequence"/>
</dbReference>
<proteinExistence type="predicted"/>
<evidence type="ECO:0000313" key="3">
    <source>
        <dbReference type="EMBL" id="GAA4781506.1"/>
    </source>
</evidence>
<dbReference type="PROSITE" id="PS51903">
    <property type="entry name" value="CLP_R"/>
    <property type="match status" value="1"/>
</dbReference>
<dbReference type="PANTHER" id="PTHR47016">
    <property type="entry name" value="ATP-DEPENDENT CLP PROTEASE ATP-BINDING SUBUNIT CLPT1, CHLOROPLASTIC"/>
    <property type="match status" value="1"/>
</dbReference>
<evidence type="ECO:0000259" key="2">
    <source>
        <dbReference type="PROSITE" id="PS51903"/>
    </source>
</evidence>
<feature type="domain" description="Clp R" evidence="2">
    <location>
        <begin position="2"/>
        <end position="187"/>
    </location>
</feature>
<dbReference type="InterPro" id="IPR036628">
    <property type="entry name" value="Clp_N_dom_sf"/>
</dbReference>
<dbReference type="RefSeq" id="WP_345412174.1">
    <property type="nucleotide sequence ID" value="NZ_BAABHO010000008.1"/>
</dbReference>
<dbReference type="SUPFAM" id="SSF81923">
    <property type="entry name" value="Double Clp-N motif"/>
    <property type="match status" value="2"/>
</dbReference>
<keyword evidence="3" id="KW-0378">Hydrolase</keyword>
<name>A0ABP9AHB7_9PSEU</name>
<dbReference type="Gene3D" id="1.10.1780.10">
    <property type="entry name" value="Clp, N-terminal domain"/>
    <property type="match status" value="2"/>
</dbReference>
<comment type="caution">
    <text evidence="3">The sequence shown here is derived from an EMBL/GenBank/DDBJ whole genome shotgun (WGS) entry which is preliminary data.</text>
</comment>
<keyword evidence="4" id="KW-1185">Reference proteome</keyword>
<keyword evidence="1" id="KW-0677">Repeat</keyword>